<dbReference type="Gene3D" id="3.40.50.300">
    <property type="entry name" value="P-loop containing nucleotide triphosphate hydrolases"/>
    <property type="match status" value="2"/>
</dbReference>
<gene>
    <name evidence="12" type="ORF">SAMN05216480_11738</name>
</gene>
<evidence type="ECO:0000256" key="2">
    <source>
        <dbReference type="ARBA" id="ARBA00009441"/>
    </source>
</evidence>
<feature type="domain" description="RecF/RecN/SMC N-terminal" evidence="11">
    <location>
        <begin position="4"/>
        <end position="506"/>
    </location>
</feature>
<dbReference type="PIRSF" id="PIRSF003128">
    <property type="entry name" value="RecN"/>
    <property type="match status" value="1"/>
</dbReference>
<evidence type="ECO:0000256" key="3">
    <source>
        <dbReference type="ARBA" id="ARBA00021315"/>
    </source>
</evidence>
<dbReference type="GO" id="GO:0043590">
    <property type="term" value="C:bacterial nucleoid"/>
    <property type="evidence" value="ECO:0007669"/>
    <property type="project" value="TreeGrafter"/>
</dbReference>
<keyword evidence="7 9" id="KW-0234">DNA repair</keyword>
<accession>A0A1I7IKM0</accession>
<dbReference type="NCBIfam" id="TIGR00634">
    <property type="entry name" value="recN"/>
    <property type="match status" value="1"/>
</dbReference>
<dbReference type="GO" id="GO:0009432">
    <property type="term" value="P:SOS response"/>
    <property type="evidence" value="ECO:0007669"/>
    <property type="project" value="TreeGrafter"/>
</dbReference>
<comment type="function">
    <text evidence="1 9">May be involved in recombinational repair of damaged DNA.</text>
</comment>
<dbReference type="STRING" id="1224947.SAMN05216480_11738"/>
<comment type="similarity">
    <text evidence="2 9">Belongs to the RecN family.</text>
</comment>
<dbReference type="InterPro" id="IPR027417">
    <property type="entry name" value="P-loop_NTPase"/>
</dbReference>
<dbReference type="Proteomes" id="UP000199138">
    <property type="component" value="Unassembled WGS sequence"/>
</dbReference>
<keyword evidence="5 9" id="KW-0227">DNA damage</keyword>
<evidence type="ECO:0000256" key="7">
    <source>
        <dbReference type="ARBA" id="ARBA00023204"/>
    </source>
</evidence>
<dbReference type="PANTHER" id="PTHR11059:SF0">
    <property type="entry name" value="DNA REPAIR PROTEIN RECN"/>
    <property type="match status" value="1"/>
</dbReference>
<name>A0A1I7IKM0_9FLAO</name>
<evidence type="ECO:0000256" key="1">
    <source>
        <dbReference type="ARBA" id="ARBA00003618"/>
    </source>
</evidence>
<dbReference type="EMBL" id="FPBK01000017">
    <property type="protein sequence ID" value="SFU73481.1"/>
    <property type="molecule type" value="Genomic_DNA"/>
</dbReference>
<evidence type="ECO:0000259" key="11">
    <source>
        <dbReference type="Pfam" id="PF02463"/>
    </source>
</evidence>
<sequence>MLASLFIKNYALIDELKVRFSNGYTIITGETGAGKSILLGGLSLVLGKRADLSLLKNKEEKCVIESEFGIAAYNLKEFFEEEDLDYEDQTFIRREILPSGKSRAFINDTPVTLDVLNRLGGRLIDIHSQHQTLELTEEEFQYHVIDAVAGNFSLIKEYQTVLSSYTAEKKALNKLLKDQEEASKEYEYNSFLVKELEALKLDTLDKEDLESSYEQLSNVEEIKEKLSHALQLINTDEVGVQTSVTELKNIFAKMQGYGAAYQSLHERIQSVLIEIDDINTEVLGLEEGLETDPSELDRLQETLQKIYALEKKHMVSGIAELLEIQHKLQEKVSITENADEAILEKQKAIEKIAVGLNKLATQIHKQRAKVIPSLKKDLEKIISELGMPNARFQISVTHEDKFLPNGKDVLTFEFSANKGTDFGLLKKVASGGELSRIMLAIKSILSNYMKLPTIMFDEIDTGVSGEIAIKMADIMKDMSKYMQVFCITHLPQVAAKGDQHLKVYKESTLLGTSSNLKQLNPQERVTEIAQMLGGENVSSSALSHAKELLS</sequence>
<organism evidence="12 13">
    <name type="scientific">Pustulibacterium marinum</name>
    <dbReference type="NCBI Taxonomy" id="1224947"/>
    <lineage>
        <taxon>Bacteria</taxon>
        <taxon>Pseudomonadati</taxon>
        <taxon>Bacteroidota</taxon>
        <taxon>Flavobacteriia</taxon>
        <taxon>Flavobacteriales</taxon>
        <taxon>Flavobacteriaceae</taxon>
        <taxon>Pustulibacterium</taxon>
    </lineage>
</organism>
<keyword evidence="10" id="KW-0175">Coiled coil</keyword>
<keyword evidence="4" id="KW-0547">Nucleotide-binding</keyword>
<evidence type="ECO:0000256" key="10">
    <source>
        <dbReference type="SAM" id="Coils"/>
    </source>
</evidence>
<dbReference type="GO" id="GO:0006281">
    <property type="term" value="P:DNA repair"/>
    <property type="evidence" value="ECO:0007669"/>
    <property type="project" value="UniProtKB-KW"/>
</dbReference>
<dbReference type="InterPro" id="IPR003395">
    <property type="entry name" value="RecF/RecN/SMC_N"/>
</dbReference>
<proteinExistence type="inferred from homology"/>
<dbReference type="AlphaFoldDB" id="A0A1I7IKM0"/>
<dbReference type="GO" id="GO:0006310">
    <property type="term" value="P:DNA recombination"/>
    <property type="evidence" value="ECO:0007669"/>
    <property type="project" value="InterPro"/>
</dbReference>
<dbReference type="OrthoDB" id="9806954at2"/>
<dbReference type="CDD" id="cd03241">
    <property type="entry name" value="ABC_RecN"/>
    <property type="match status" value="1"/>
</dbReference>
<dbReference type="Pfam" id="PF02463">
    <property type="entry name" value="SMC_N"/>
    <property type="match status" value="1"/>
</dbReference>
<keyword evidence="6" id="KW-0067">ATP-binding</keyword>
<keyword evidence="13" id="KW-1185">Reference proteome</keyword>
<evidence type="ECO:0000313" key="13">
    <source>
        <dbReference type="Proteomes" id="UP000199138"/>
    </source>
</evidence>
<dbReference type="PANTHER" id="PTHR11059">
    <property type="entry name" value="DNA REPAIR PROTEIN RECN"/>
    <property type="match status" value="1"/>
</dbReference>
<evidence type="ECO:0000256" key="4">
    <source>
        <dbReference type="ARBA" id="ARBA00022741"/>
    </source>
</evidence>
<reference evidence="12 13" key="1">
    <citation type="submission" date="2016-10" db="EMBL/GenBank/DDBJ databases">
        <authorList>
            <person name="de Groot N.N."/>
        </authorList>
    </citation>
    <scope>NUCLEOTIDE SEQUENCE [LARGE SCALE GENOMIC DNA]</scope>
    <source>
        <strain evidence="12 13">CGMCC 1.12333</strain>
    </source>
</reference>
<protein>
    <recommendedName>
        <fullName evidence="3 9">DNA repair protein RecN</fullName>
    </recommendedName>
    <alternativeName>
        <fullName evidence="8 9">Recombination protein N</fullName>
    </alternativeName>
</protein>
<dbReference type="SUPFAM" id="SSF52540">
    <property type="entry name" value="P-loop containing nucleoside triphosphate hydrolases"/>
    <property type="match status" value="1"/>
</dbReference>
<dbReference type="GO" id="GO:0005524">
    <property type="term" value="F:ATP binding"/>
    <property type="evidence" value="ECO:0007669"/>
    <property type="project" value="UniProtKB-KW"/>
</dbReference>
<evidence type="ECO:0000256" key="6">
    <source>
        <dbReference type="ARBA" id="ARBA00022840"/>
    </source>
</evidence>
<evidence type="ECO:0000313" key="12">
    <source>
        <dbReference type="EMBL" id="SFU73481.1"/>
    </source>
</evidence>
<feature type="coiled-coil region" evidence="10">
    <location>
        <begin position="155"/>
        <end position="189"/>
    </location>
</feature>
<dbReference type="RefSeq" id="WP_093026295.1">
    <property type="nucleotide sequence ID" value="NZ_FPBK01000017.1"/>
</dbReference>
<dbReference type="InterPro" id="IPR004604">
    <property type="entry name" value="DNA_recomb/repair_RecN"/>
</dbReference>
<evidence type="ECO:0000256" key="9">
    <source>
        <dbReference type="PIRNR" id="PIRNR003128"/>
    </source>
</evidence>
<evidence type="ECO:0000256" key="5">
    <source>
        <dbReference type="ARBA" id="ARBA00022763"/>
    </source>
</evidence>
<evidence type="ECO:0000256" key="8">
    <source>
        <dbReference type="ARBA" id="ARBA00033408"/>
    </source>
</evidence>